<gene>
    <name evidence="7" type="primary">rpsB</name>
    <name evidence="7" type="ORF">E3J32_01580</name>
</gene>
<dbReference type="GO" id="GO:0003735">
    <property type="term" value="F:structural constituent of ribosome"/>
    <property type="evidence" value="ECO:0007669"/>
    <property type="project" value="InterPro"/>
</dbReference>
<dbReference type="InterPro" id="IPR001865">
    <property type="entry name" value="Ribosomal_uS2"/>
</dbReference>
<keyword evidence="6" id="KW-0175">Coiled coil</keyword>
<protein>
    <recommendedName>
        <fullName evidence="4">Small ribosomal subunit protein uS2</fullName>
    </recommendedName>
    <alternativeName>
        <fullName evidence="5">30S ribosomal protein S2</fullName>
    </alternativeName>
</protein>
<dbReference type="HAMAP" id="MF_00291_B">
    <property type="entry name" value="Ribosomal_uS2_B"/>
    <property type="match status" value="1"/>
</dbReference>
<dbReference type="GO" id="GO:0022627">
    <property type="term" value="C:cytosolic small ribosomal subunit"/>
    <property type="evidence" value="ECO:0007669"/>
    <property type="project" value="TreeGrafter"/>
</dbReference>
<dbReference type="InterPro" id="IPR005706">
    <property type="entry name" value="Ribosomal_uS2_bac/mit/plastid"/>
</dbReference>
<feature type="coiled-coil region" evidence="6">
    <location>
        <begin position="227"/>
        <end position="302"/>
    </location>
</feature>
<evidence type="ECO:0000256" key="3">
    <source>
        <dbReference type="ARBA" id="ARBA00023274"/>
    </source>
</evidence>
<comment type="similarity">
    <text evidence="1">Belongs to the universal ribosomal protein uS2 family.</text>
</comment>
<dbReference type="GO" id="GO:0006412">
    <property type="term" value="P:translation"/>
    <property type="evidence" value="ECO:0007669"/>
    <property type="project" value="InterPro"/>
</dbReference>
<evidence type="ECO:0000256" key="4">
    <source>
        <dbReference type="ARBA" id="ARBA00035256"/>
    </source>
</evidence>
<dbReference type="EMBL" id="SOII01000117">
    <property type="protein sequence ID" value="TET85540.1"/>
    <property type="molecule type" value="Genomic_DNA"/>
</dbReference>
<dbReference type="PROSITE" id="PS00962">
    <property type="entry name" value="RIBOSOMAL_S2_1"/>
    <property type="match status" value="1"/>
</dbReference>
<dbReference type="Proteomes" id="UP000315669">
    <property type="component" value="Unassembled WGS sequence"/>
</dbReference>
<dbReference type="Pfam" id="PF00318">
    <property type="entry name" value="Ribosomal_S2"/>
    <property type="match status" value="1"/>
</dbReference>
<dbReference type="PRINTS" id="PR00395">
    <property type="entry name" value="RIBOSOMALS2"/>
</dbReference>
<reference evidence="7 8" key="1">
    <citation type="submission" date="2019-03" db="EMBL/GenBank/DDBJ databases">
        <title>Metabolic potential of uncultured bacteria and archaea associated with petroleum seepage in deep-sea sediments.</title>
        <authorList>
            <person name="Dong X."/>
            <person name="Hubert C."/>
        </authorList>
    </citation>
    <scope>NUCLEOTIDE SEQUENCE [LARGE SCALE GENOMIC DNA]</scope>
    <source>
        <strain evidence="7">E29_bin25</strain>
    </source>
</reference>
<evidence type="ECO:0000256" key="5">
    <source>
        <dbReference type="ARBA" id="ARBA00035518"/>
    </source>
</evidence>
<dbReference type="Gene3D" id="1.10.287.610">
    <property type="entry name" value="Helix hairpin bin"/>
    <property type="match status" value="1"/>
</dbReference>
<proteinExistence type="inferred from homology"/>
<dbReference type="CDD" id="cd01425">
    <property type="entry name" value="RPS2"/>
    <property type="match status" value="1"/>
</dbReference>
<evidence type="ECO:0000256" key="2">
    <source>
        <dbReference type="ARBA" id="ARBA00022980"/>
    </source>
</evidence>
<dbReference type="SUPFAM" id="SSF52313">
    <property type="entry name" value="Ribosomal protein S2"/>
    <property type="match status" value="1"/>
</dbReference>
<comment type="caution">
    <text evidence="7">The sequence shown here is derived from an EMBL/GenBank/DDBJ whole genome shotgun (WGS) entry which is preliminary data.</text>
</comment>
<keyword evidence="3" id="KW-0687">Ribonucleoprotein</keyword>
<organism evidence="7 8">
    <name type="scientific">Aerophobetes bacterium</name>
    <dbReference type="NCBI Taxonomy" id="2030807"/>
    <lineage>
        <taxon>Bacteria</taxon>
        <taxon>Candidatus Aerophobota</taxon>
    </lineage>
</organism>
<keyword evidence="2 7" id="KW-0689">Ribosomal protein</keyword>
<dbReference type="Gene3D" id="3.40.50.10490">
    <property type="entry name" value="Glucose-6-phosphate isomerase like protein, domain 1"/>
    <property type="match status" value="1"/>
</dbReference>
<evidence type="ECO:0000313" key="7">
    <source>
        <dbReference type="EMBL" id="TET85540.1"/>
    </source>
</evidence>
<feature type="non-terminal residue" evidence="7">
    <location>
        <position position="304"/>
    </location>
</feature>
<dbReference type="NCBIfam" id="TIGR01011">
    <property type="entry name" value="rpsB_bact"/>
    <property type="match status" value="1"/>
</dbReference>
<dbReference type="PANTHER" id="PTHR12534:SF0">
    <property type="entry name" value="SMALL RIBOSOMAL SUBUNIT PROTEIN US2M"/>
    <property type="match status" value="1"/>
</dbReference>
<name>A0A523Y1W5_UNCAE</name>
<sequence>MPMVRMKELLEAGAHFGHRRSAWNPKMKPYIYQERNRMHILDLSVTVKKIAGACEFIRNLAAAEGKILFVGTKRQAKKCIEEEAKRCDAPYINSRWLGGFLTNFSTIKKRIARLNDLQRQEEENVWENYPKKEEMVLRRELAKLSRNLGGVKDMNELPDGVYITDVKVEETAVKEAKRMAIPIIAIVDSNCDPDMIDYLIPANDDAIKSIRLITSKVTDAIMEGSEVWRKKREMEEAAEEKEGIEEVETKVEEKAVEQIEKLEEKKEEIEKKAQIEKVEIEVEEKKEKAVEQIEKLEEKKEEIS</sequence>
<accession>A0A523Y1W5</accession>
<dbReference type="PANTHER" id="PTHR12534">
    <property type="entry name" value="30S RIBOSOMAL PROTEIN S2 PROKARYOTIC AND ORGANELLAR"/>
    <property type="match status" value="1"/>
</dbReference>
<dbReference type="InterPro" id="IPR023591">
    <property type="entry name" value="Ribosomal_uS2_flav_dom_sf"/>
</dbReference>
<evidence type="ECO:0000256" key="1">
    <source>
        <dbReference type="ARBA" id="ARBA00006242"/>
    </source>
</evidence>
<evidence type="ECO:0000256" key="6">
    <source>
        <dbReference type="SAM" id="Coils"/>
    </source>
</evidence>
<dbReference type="InterPro" id="IPR018130">
    <property type="entry name" value="Ribosomal_uS2_CS"/>
</dbReference>
<dbReference type="FunFam" id="1.10.287.610:FF:000001">
    <property type="entry name" value="30S ribosomal protein S2"/>
    <property type="match status" value="1"/>
</dbReference>
<evidence type="ECO:0000313" key="8">
    <source>
        <dbReference type="Proteomes" id="UP000315669"/>
    </source>
</evidence>
<dbReference type="AlphaFoldDB" id="A0A523Y1W5"/>